<feature type="chain" id="PRO_5015502670" description="IPTL-CTERM protein sorting domain-containing protein" evidence="2">
    <location>
        <begin position="23"/>
        <end position="265"/>
    </location>
</feature>
<keyword evidence="4" id="KW-1185">Reference proteome</keyword>
<dbReference type="EMBL" id="CP027666">
    <property type="protein sequence ID" value="AVO34856.1"/>
    <property type="molecule type" value="Genomic_DNA"/>
</dbReference>
<reference evidence="3 4" key="1">
    <citation type="submission" date="2018-03" db="EMBL/GenBank/DDBJ databases">
        <title>Genome sequencing of Ottowia sp.</title>
        <authorList>
            <person name="Kim S.-J."/>
            <person name="Heo J."/>
            <person name="Kwon S.-W."/>
        </authorList>
    </citation>
    <scope>NUCLEOTIDE SEQUENCE [LARGE SCALE GENOMIC DNA]</scope>
    <source>
        <strain evidence="3 4">KADR8-3</strain>
    </source>
</reference>
<sequence length="265" mass="27221">MQKKLILHLAAALCMASGAAVADNVLLINGSGRTPSPSTTTGTTNNWLTTCGAGHTVTVADTPPASLAGYQQVWDLRFANQSPLTTADQAAYLAYLQSGGRMFVMGENINLGARNATVIDFIDTAGGGALTFVDPGNAQAVTGVPFTDGGLSTIVWWAAGGTTTPGSGVFAASNANGGSAIVWRTGTLANAPTGTLAVVFDVSFMEPPSRTPNEDQFFRNLCAFGSMRGGGAAVAVPANSPWALWSLACALGLAAMVILRKRRHN</sequence>
<evidence type="ECO:0000313" key="3">
    <source>
        <dbReference type="EMBL" id="AVO34856.1"/>
    </source>
</evidence>
<accession>A0A2S0MGA4</accession>
<dbReference type="InterPro" id="IPR011045">
    <property type="entry name" value="N2O_reductase_N"/>
</dbReference>
<dbReference type="SUPFAM" id="SSF50974">
    <property type="entry name" value="Nitrous oxide reductase, N-terminal domain"/>
    <property type="match status" value="1"/>
</dbReference>
<evidence type="ECO:0008006" key="5">
    <source>
        <dbReference type="Google" id="ProtNLM"/>
    </source>
</evidence>
<name>A0A2S0MGA4_9BURK</name>
<protein>
    <recommendedName>
        <fullName evidence="5">IPTL-CTERM protein sorting domain-containing protein</fullName>
    </recommendedName>
</protein>
<feature type="transmembrane region" description="Helical" evidence="1">
    <location>
        <begin position="242"/>
        <end position="259"/>
    </location>
</feature>
<feature type="signal peptide" evidence="2">
    <location>
        <begin position="1"/>
        <end position="22"/>
    </location>
</feature>
<evidence type="ECO:0000256" key="2">
    <source>
        <dbReference type="SAM" id="SignalP"/>
    </source>
</evidence>
<keyword evidence="1" id="KW-0472">Membrane</keyword>
<dbReference type="KEGG" id="otk:C6570_11900"/>
<evidence type="ECO:0000256" key="1">
    <source>
        <dbReference type="SAM" id="Phobius"/>
    </source>
</evidence>
<organism evidence="3 4">
    <name type="scientific">Ottowia oryzae</name>
    <dbReference type="NCBI Taxonomy" id="2109914"/>
    <lineage>
        <taxon>Bacteria</taxon>
        <taxon>Pseudomonadati</taxon>
        <taxon>Pseudomonadota</taxon>
        <taxon>Betaproteobacteria</taxon>
        <taxon>Burkholderiales</taxon>
        <taxon>Comamonadaceae</taxon>
        <taxon>Ottowia</taxon>
    </lineage>
</organism>
<gene>
    <name evidence="3" type="ORF">C6570_11900</name>
</gene>
<evidence type="ECO:0000313" key="4">
    <source>
        <dbReference type="Proteomes" id="UP000239709"/>
    </source>
</evidence>
<dbReference type="Proteomes" id="UP000239709">
    <property type="component" value="Chromosome"/>
</dbReference>
<keyword evidence="2" id="KW-0732">Signal</keyword>
<keyword evidence="1" id="KW-1133">Transmembrane helix</keyword>
<dbReference type="AlphaFoldDB" id="A0A2S0MGA4"/>
<proteinExistence type="predicted"/>
<keyword evidence="1" id="KW-0812">Transmembrane</keyword>